<accession>A0A1F5HM55</accession>
<protein>
    <submittedName>
        <fullName evidence="1">Uncharacterized protein</fullName>
    </submittedName>
</protein>
<dbReference type="Proteomes" id="UP000176780">
    <property type="component" value="Unassembled WGS sequence"/>
</dbReference>
<gene>
    <name evidence="1" type="ORF">A3B51_00065</name>
</gene>
<evidence type="ECO:0000313" key="2">
    <source>
        <dbReference type="Proteomes" id="UP000176780"/>
    </source>
</evidence>
<comment type="caution">
    <text evidence="1">The sequence shown here is derived from an EMBL/GenBank/DDBJ whole genome shotgun (WGS) entry which is preliminary data.</text>
</comment>
<dbReference type="EMBL" id="MFBQ01000009">
    <property type="protein sequence ID" value="OGE05237.1"/>
    <property type="molecule type" value="Genomic_DNA"/>
</dbReference>
<dbReference type="AlphaFoldDB" id="A0A1F5HM55"/>
<reference evidence="1 2" key="1">
    <citation type="journal article" date="2016" name="Nat. Commun.">
        <title>Thousands of microbial genomes shed light on interconnected biogeochemical processes in an aquifer system.</title>
        <authorList>
            <person name="Anantharaman K."/>
            <person name="Brown C.T."/>
            <person name="Hug L.A."/>
            <person name="Sharon I."/>
            <person name="Castelle C.J."/>
            <person name="Probst A.J."/>
            <person name="Thomas B.C."/>
            <person name="Singh A."/>
            <person name="Wilkins M.J."/>
            <person name="Karaoz U."/>
            <person name="Brodie E.L."/>
            <person name="Williams K.H."/>
            <person name="Hubbard S.S."/>
            <person name="Banfield J.F."/>
        </authorList>
    </citation>
    <scope>NUCLEOTIDE SEQUENCE [LARGE SCALE GENOMIC DNA]</scope>
</reference>
<proteinExistence type="predicted"/>
<evidence type="ECO:0000313" key="1">
    <source>
        <dbReference type="EMBL" id="OGE05237.1"/>
    </source>
</evidence>
<sequence>MSAIEQGRKNLRELESIRDNCRQIFEEVIGILEEQGSIVAGGTRIQKYKHVSHTVNSTYPPINVKFWAGSNLSKARSIHMLVRGVGELRVHRERVNSGKEIFHGELRDWDSYSNRWYSLESGIRNETRSSEFLQAVRQIKTELGKPQTSI</sequence>
<name>A0A1F5HM55_9BACT</name>
<organism evidence="1 2">
    <name type="scientific">Candidatus Curtissbacteria bacterium RIFCSPLOWO2_01_FULL_41_18</name>
    <dbReference type="NCBI Taxonomy" id="1797727"/>
    <lineage>
        <taxon>Bacteria</taxon>
        <taxon>Candidatus Curtissiibacteriota</taxon>
    </lineage>
</organism>